<feature type="coiled-coil region" evidence="1">
    <location>
        <begin position="514"/>
        <end position="541"/>
    </location>
</feature>
<dbReference type="GO" id="GO:0003824">
    <property type="term" value="F:catalytic activity"/>
    <property type="evidence" value="ECO:0007669"/>
    <property type="project" value="InterPro"/>
</dbReference>
<dbReference type="InterPro" id="IPR005135">
    <property type="entry name" value="Endo/exonuclease/phosphatase"/>
</dbReference>
<accession>C5LU93</accession>
<dbReference type="OrthoDB" id="411871at2759"/>
<dbReference type="SUPFAM" id="SSF56219">
    <property type="entry name" value="DNase I-like"/>
    <property type="match status" value="1"/>
</dbReference>
<dbReference type="Pfam" id="PF14529">
    <property type="entry name" value="Exo_endo_phos_2"/>
    <property type="match status" value="1"/>
</dbReference>
<dbReference type="InParanoid" id="C5LU93"/>
<evidence type="ECO:0000313" key="4">
    <source>
        <dbReference type="Proteomes" id="UP000007800"/>
    </source>
</evidence>
<name>C5LU93_PERM5</name>
<dbReference type="CDD" id="cd01650">
    <property type="entry name" value="RT_nLTR_like"/>
    <property type="match status" value="1"/>
</dbReference>
<dbReference type="InterPro" id="IPR043502">
    <property type="entry name" value="DNA/RNA_pol_sf"/>
</dbReference>
<dbReference type="Pfam" id="PF00078">
    <property type="entry name" value="RVT_1"/>
    <property type="match status" value="1"/>
</dbReference>
<dbReference type="GeneID" id="9051467"/>
<feature type="domain" description="Reverse transcriptase" evidence="2">
    <location>
        <begin position="661"/>
        <end position="927"/>
    </location>
</feature>
<gene>
    <name evidence="3" type="ORF">Pmar_PMAR010888</name>
</gene>
<keyword evidence="4" id="KW-1185">Reference proteome</keyword>
<dbReference type="InterPro" id="IPR000477">
    <property type="entry name" value="RT_dom"/>
</dbReference>
<dbReference type="InterPro" id="IPR036691">
    <property type="entry name" value="Endo/exonu/phosph_ase_sf"/>
</dbReference>
<evidence type="ECO:0000256" key="1">
    <source>
        <dbReference type="SAM" id="Coils"/>
    </source>
</evidence>
<organism evidence="4">
    <name type="scientific">Perkinsus marinus (strain ATCC 50983 / TXsc)</name>
    <dbReference type="NCBI Taxonomy" id="423536"/>
    <lineage>
        <taxon>Eukaryota</taxon>
        <taxon>Sar</taxon>
        <taxon>Alveolata</taxon>
        <taxon>Perkinsozoa</taxon>
        <taxon>Perkinsea</taxon>
        <taxon>Perkinsida</taxon>
        <taxon>Perkinsidae</taxon>
        <taxon>Perkinsus</taxon>
    </lineage>
</organism>
<evidence type="ECO:0000313" key="3">
    <source>
        <dbReference type="EMBL" id="EEQ99626.1"/>
    </source>
</evidence>
<protein>
    <recommendedName>
        <fullName evidence="2">Reverse transcriptase domain-containing protein</fullName>
    </recommendedName>
</protein>
<dbReference type="RefSeq" id="XP_002766909.1">
    <property type="nucleotide sequence ID" value="XM_002766863.1"/>
</dbReference>
<reference evidence="3 4" key="1">
    <citation type="submission" date="2008-07" db="EMBL/GenBank/DDBJ databases">
        <authorList>
            <person name="El-Sayed N."/>
            <person name="Caler E."/>
            <person name="Inman J."/>
            <person name="Amedeo P."/>
            <person name="Hass B."/>
            <person name="Wortman J."/>
        </authorList>
    </citation>
    <scope>NUCLEOTIDE SEQUENCE [LARGE SCALE GENOMIC DNA]</scope>
    <source>
        <strain evidence="4">ATCC 50983 / TXsc</strain>
    </source>
</reference>
<dbReference type="PANTHER" id="PTHR19446">
    <property type="entry name" value="REVERSE TRANSCRIPTASES"/>
    <property type="match status" value="1"/>
</dbReference>
<evidence type="ECO:0000259" key="2">
    <source>
        <dbReference type="PROSITE" id="PS50878"/>
    </source>
</evidence>
<sequence length="1177" mass="131580">MTIDNNSDISSNINLPPTQETGGFVTVMEAVLNVCAGSAMGVRKANEVKTLLDRMHAMYTGAQEDLCEGQRKLIKVMEEHGRVKEEISRINRSGMATGLGVQRTETLGTGGMPSRPDRDGTLIWVTGGDIREDRSTEHRLRIVGRIGCKAEVVVLDSFFAKDGRLGIRVAEGDVGGAVRAAVDLGYEGKSPGSFEPELFIREVGSISEQTLKDAIGEECTAVYKRGLNAFVRVKKCGVERLLREGIKVEWRLIRPELKHRRKMCYRCCELGDMERNLRIISGYCPSDGTTTMEECLLGVDALVSHRRTVLCCDSNAWSGAWGPPRDGGSYQRRRGVILEDWAEKNGLHVINDCESPPTFRSHRTCSDGSIITSHIDVTMCSVDLVERVADWQVDWDDPSSAVSDHAAVKVAISLRLIARQEPPWRGKGRLNEDQFAERICSVLPQWHPSWKDEWATTVRGTASICEAIAQCVEDCRGRSRKLKAPRPVWWTPEIGDLERKVSWLRKRVQRTNNSTETRAELREASRALRRAKRARAKEHARRELASLESPTAAFEYHRKWRAARRPAIHPYLSAEELAKGLFPMEEPDSSEQADMRKEMADVIRGLKQLPPEVEPVSRAELLASAKEVRASSCPGADSVPVTAMQLTIEREPQVFCEMFTAFLQHRQLPSDLKSGYVITLPKGHDRPAWEEKSWRPITVLTALTRVFERLVYRRVERLIEFPDSFHAYLPGKGCDTAVANLESEIRKIWQNGYSAGCIFLDIEGAFDKCSPWATLKEMKARGLRGDYLALLSDYLSGRRVSLHHAGDISTMELTRGTAQGGVLSPWIFNCFMLSLSDVLSPWAYVTYADDVVVIFQYKTEEEVRDAARAIHAALDKWCGLVKVKLSWPKTQLMCFPKCRAHGGIGCHINMGDQVIVESPVRWIGVALDRKFRWGAHAANILARLEGIYHSVKAHVRSSWGLGPDVALVLFEAVARGCLLYAVGCWGHAALRARIAKQLRALQARFYRRARRLSARTPTAFVSHTGTDGIPWDLLCVSQCIKRRLSVTGFPAVPSLQDELQRIAMGAPVDSPVSAARELRPLTISSRRKSPCRNIAESNCRMRGGIEDAVRSKSCEGNRRADQLAKLLSLHGDDPPFIVPIDREVVSERDRAGCDTAEAELMGEVMNVRTATLKSRRM</sequence>
<dbReference type="PROSITE" id="PS50878">
    <property type="entry name" value="RT_POL"/>
    <property type="match status" value="1"/>
</dbReference>
<dbReference type="EMBL" id="GG685476">
    <property type="protein sequence ID" value="EEQ99626.1"/>
    <property type="molecule type" value="Genomic_DNA"/>
</dbReference>
<dbReference type="SUPFAM" id="SSF56672">
    <property type="entry name" value="DNA/RNA polymerases"/>
    <property type="match status" value="1"/>
</dbReference>
<dbReference type="CDD" id="cd09077">
    <property type="entry name" value="R1-I-EN"/>
    <property type="match status" value="1"/>
</dbReference>
<dbReference type="Proteomes" id="UP000007800">
    <property type="component" value="Unassembled WGS sequence"/>
</dbReference>
<proteinExistence type="predicted"/>
<dbReference type="AlphaFoldDB" id="C5LU93"/>
<dbReference type="Gene3D" id="3.60.10.10">
    <property type="entry name" value="Endonuclease/exonuclease/phosphatase"/>
    <property type="match status" value="1"/>
</dbReference>
<keyword evidence="1" id="KW-0175">Coiled coil</keyword>